<reference evidence="1 2" key="1">
    <citation type="submission" date="2023-07" db="EMBL/GenBank/DDBJ databases">
        <title>Sorghum-associated microbial communities from plants grown in Nebraska, USA.</title>
        <authorList>
            <person name="Schachtman D."/>
        </authorList>
    </citation>
    <scope>NUCLEOTIDE SEQUENCE [LARGE SCALE GENOMIC DNA]</scope>
    <source>
        <strain evidence="1 2">584</strain>
    </source>
</reference>
<evidence type="ECO:0000313" key="1">
    <source>
        <dbReference type="EMBL" id="MDR6290681.1"/>
    </source>
</evidence>
<evidence type="ECO:0000313" key="2">
    <source>
        <dbReference type="Proteomes" id="UP001262410"/>
    </source>
</evidence>
<comment type="caution">
    <text evidence="1">The sequence shown here is derived from an EMBL/GenBank/DDBJ whole genome shotgun (WGS) entry which is preliminary data.</text>
</comment>
<dbReference type="RefSeq" id="WP_309795280.1">
    <property type="nucleotide sequence ID" value="NZ_JAVDPW010000005.1"/>
</dbReference>
<keyword evidence="2" id="KW-1185">Reference proteome</keyword>
<sequence length="63" mass="7211">MKPQHGPRRVIIREWMTLPQGERRTADQAAAFAAKASERHGFRCSGDRHQTIMAWLLPRTGRA</sequence>
<accession>A0ABU1JPY1</accession>
<name>A0ABU1JPY1_9PROT</name>
<organism evidence="1 2">
    <name type="scientific">Inquilinus ginsengisoli</name>
    <dbReference type="NCBI Taxonomy" id="363840"/>
    <lineage>
        <taxon>Bacteria</taxon>
        <taxon>Pseudomonadati</taxon>
        <taxon>Pseudomonadota</taxon>
        <taxon>Alphaproteobacteria</taxon>
        <taxon>Rhodospirillales</taxon>
        <taxon>Rhodospirillaceae</taxon>
        <taxon>Inquilinus</taxon>
    </lineage>
</organism>
<gene>
    <name evidence="1" type="ORF">E9232_003207</name>
</gene>
<protein>
    <submittedName>
        <fullName evidence="1">Uncharacterized protein</fullName>
    </submittedName>
</protein>
<dbReference type="Proteomes" id="UP001262410">
    <property type="component" value="Unassembled WGS sequence"/>
</dbReference>
<dbReference type="EMBL" id="JAVDPW010000005">
    <property type="protein sequence ID" value="MDR6290681.1"/>
    <property type="molecule type" value="Genomic_DNA"/>
</dbReference>
<proteinExistence type="predicted"/>